<dbReference type="EMBL" id="BK001933">
    <property type="protein sequence ID" value="DAA02779.1"/>
    <property type="molecule type" value="Genomic_DNA"/>
</dbReference>
<proteinExistence type="predicted"/>
<sequence>MTVMNQLVSSESHQVASTLAGNGNRDWIRDAFLDWGLLLIKSVTSKADDDGDGDDDDDVDVDDASM</sequence>
<organism evidence="2">
    <name type="scientific">Drosophila melanogaster</name>
    <name type="common">Fruit fly</name>
    <dbReference type="NCBI Taxonomy" id="7227"/>
    <lineage>
        <taxon>Eukaryota</taxon>
        <taxon>Metazoa</taxon>
        <taxon>Ecdysozoa</taxon>
        <taxon>Arthropoda</taxon>
        <taxon>Hexapoda</taxon>
        <taxon>Insecta</taxon>
        <taxon>Pterygota</taxon>
        <taxon>Neoptera</taxon>
        <taxon>Endopterygota</taxon>
        <taxon>Diptera</taxon>
        <taxon>Brachycera</taxon>
        <taxon>Muscomorpha</taxon>
        <taxon>Ephydroidea</taxon>
        <taxon>Drosophilidae</taxon>
        <taxon>Drosophila</taxon>
        <taxon>Sophophora</taxon>
    </lineage>
</organism>
<feature type="compositionally biased region" description="Acidic residues" evidence="1">
    <location>
        <begin position="49"/>
        <end position="66"/>
    </location>
</feature>
<protein>
    <submittedName>
        <fullName evidence="2">HDC08426</fullName>
    </submittedName>
</protein>
<evidence type="ECO:0000256" key="1">
    <source>
        <dbReference type="SAM" id="MobiDB-lite"/>
    </source>
</evidence>
<feature type="region of interest" description="Disordered" evidence="1">
    <location>
        <begin position="45"/>
        <end position="66"/>
    </location>
</feature>
<name>Q6ILT3_DROME</name>
<gene>
    <name evidence="2" type="ORF">HDC08426</name>
</gene>
<reference evidence="2" key="1">
    <citation type="journal article" date="2003" name="Genome Biol.">
        <title>An integrated gene annotation and transcriptional profiling approach towards the full gene content of the Drosophila genome.</title>
        <authorList>
            <person name="Hild M."/>
            <person name="Beckmann B."/>
            <person name="Haas S.A."/>
            <person name="Koch B."/>
            <person name="Solovyev V."/>
            <person name="Busold C."/>
            <person name="Fellenberg K."/>
            <person name="Boutros M."/>
            <person name="Vingron M."/>
            <person name="Sauer F."/>
            <person name="Hoheisel J.D."/>
            <person name="Paro R."/>
        </authorList>
    </citation>
    <scope>NUCLEOTIDE SEQUENCE</scope>
</reference>
<evidence type="ECO:0000313" key="2">
    <source>
        <dbReference type="EMBL" id="DAA02779.1"/>
    </source>
</evidence>
<dbReference type="AlphaFoldDB" id="Q6ILT3"/>
<accession>Q6ILT3</accession>